<evidence type="ECO:0000313" key="9">
    <source>
        <dbReference type="Proteomes" id="UP000005753"/>
    </source>
</evidence>
<evidence type="ECO:0000256" key="2">
    <source>
        <dbReference type="ARBA" id="ARBA00023125"/>
    </source>
</evidence>
<evidence type="ECO:0000256" key="1">
    <source>
        <dbReference type="ARBA" id="ARBA00022618"/>
    </source>
</evidence>
<evidence type="ECO:0000259" key="7">
    <source>
        <dbReference type="Pfam" id="PF14527"/>
    </source>
</evidence>
<dbReference type="InterPro" id="IPR003802">
    <property type="entry name" value="Sporulation_regulator_WhiA"/>
</dbReference>
<feature type="domain" description="WhiA LAGLIDADG-like" evidence="7">
    <location>
        <begin position="132"/>
        <end position="223"/>
    </location>
</feature>
<protein>
    <recommendedName>
        <fullName evidence="4">Probable cell division protein WhiA</fullName>
    </recommendedName>
</protein>
<reference evidence="8 9" key="1">
    <citation type="submission" date="2010-08" db="EMBL/GenBank/DDBJ databases">
        <authorList>
            <consortium name="US DOE Joint Genome Institute (JGI-PGF)"/>
            <person name="Lucas S."/>
            <person name="Copeland A."/>
            <person name="Lapidus A."/>
            <person name="Cheng J.-F."/>
            <person name="Bruce D."/>
            <person name="Goodwin L."/>
            <person name="Pitluck S."/>
            <person name="Land M.L."/>
            <person name="Hauser L."/>
            <person name="Chang Y.-J."/>
            <person name="Anderson I.J."/>
            <person name="Johnson E."/>
            <person name="Mulhopadhyay B."/>
            <person name="Kyrpides N."/>
            <person name="Woyke T.J."/>
        </authorList>
    </citation>
    <scope>NUCLEOTIDE SEQUENCE [LARGE SCALE GENOMIC DNA]</scope>
    <source>
        <strain evidence="8 9">6</strain>
    </source>
</reference>
<dbReference type="HOGENOM" id="CLU_053282_0_0_9"/>
<dbReference type="HAMAP" id="MF_01420">
    <property type="entry name" value="HTH_type_WhiA"/>
    <property type="match status" value="1"/>
</dbReference>
<keyword evidence="2 4" id="KW-0238">DNA-binding</keyword>
<comment type="similarity">
    <text evidence="4">Belongs to the WhiA family.</text>
</comment>
<dbReference type="eggNOG" id="COG1481">
    <property type="taxonomic scope" value="Bacteria"/>
</dbReference>
<dbReference type="Pfam" id="PF14527">
    <property type="entry name" value="LAGLIDADG_WhiA"/>
    <property type="match status" value="1"/>
</dbReference>
<accession>I5AT09</accession>
<dbReference type="PANTHER" id="PTHR37307">
    <property type="entry name" value="CELL DIVISION PROTEIN WHIA-RELATED"/>
    <property type="match status" value="1"/>
</dbReference>
<evidence type="ECO:0000313" key="8">
    <source>
        <dbReference type="EMBL" id="EIM56932.1"/>
    </source>
</evidence>
<name>I5AT09_EUBC6</name>
<reference evidence="8 9" key="2">
    <citation type="submission" date="2012-02" db="EMBL/GenBank/DDBJ databases">
        <title>Improved High-Quality Draft sequence of Eubacterium cellulosolvens 6.</title>
        <authorList>
            <consortium name="US DOE Joint Genome Institute"/>
            <person name="Lucas S."/>
            <person name="Han J."/>
            <person name="Lapidus A."/>
            <person name="Cheng J.-F."/>
            <person name="Goodwin L."/>
            <person name="Pitluck S."/>
            <person name="Peters L."/>
            <person name="Mikhailova N."/>
            <person name="Gu W."/>
            <person name="Detter J.C."/>
            <person name="Han C."/>
            <person name="Tapia R."/>
            <person name="Land M."/>
            <person name="Hauser L."/>
            <person name="Kyrpides N."/>
            <person name="Ivanova N."/>
            <person name="Pagani I."/>
            <person name="Johnson E."/>
            <person name="Mukhopadhyay B."/>
            <person name="Anderson I."/>
            <person name="Woyke T."/>
        </authorList>
    </citation>
    <scope>NUCLEOTIDE SEQUENCE [LARGE SCALE GENOMIC DNA]</scope>
    <source>
        <strain evidence="8 9">6</strain>
    </source>
</reference>
<dbReference type="InterPro" id="IPR023054">
    <property type="entry name" value="Sporulation_regulator_WhiA_C"/>
</dbReference>
<dbReference type="EMBL" id="CM001487">
    <property type="protein sequence ID" value="EIM56932.1"/>
    <property type="molecule type" value="Genomic_DNA"/>
</dbReference>
<evidence type="ECO:0000259" key="5">
    <source>
        <dbReference type="Pfam" id="PF02650"/>
    </source>
</evidence>
<dbReference type="Proteomes" id="UP000005753">
    <property type="component" value="Chromosome"/>
</dbReference>
<evidence type="ECO:0000259" key="6">
    <source>
        <dbReference type="Pfam" id="PF10298"/>
    </source>
</evidence>
<dbReference type="GO" id="GO:0043937">
    <property type="term" value="P:regulation of sporulation"/>
    <property type="evidence" value="ECO:0007669"/>
    <property type="project" value="InterPro"/>
</dbReference>
<dbReference type="PANTHER" id="PTHR37307:SF1">
    <property type="entry name" value="CELL DIVISION PROTEIN WHIA-RELATED"/>
    <property type="match status" value="1"/>
</dbReference>
<dbReference type="GO" id="GO:0051301">
    <property type="term" value="P:cell division"/>
    <property type="evidence" value="ECO:0007669"/>
    <property type="project" value="UniProtKB-UniRule"/>
</dbReference>
<dbReference type="Gene3D" id="3.10.28.10">
    <property type="entry name" value="Homing endonucleases"/>
    <property type="match status" value="1"/>
</dbReference>
<dbReference type="Pfam" id="PF02650">
    <property type="entry name" value="HTH_WhiA"/>
    <property type="match status" value="1"/>
</dbReference>
<feature type="domain" description="Sporulation transcription regulator WhiA N-terminal" evidence="6">
    <location>
        <begin position="19"/>
        <end position="102"/>
    </location>
</feature>
<dbReference type="InterPro" id="IPR027434">
    <property type="entry name" value="Homing_endonucl"/>
</dbReference>
<keyword evidence="3 4" id="KW-0131">Cell cycle</keyword>
<keyword evidence="1 4" id="KW-0132">Cell division</keyword>
<dbReference type="STRING" id="633697.EubceDRAFT1_1115"/>
<sequence>MSFSSEVKKELAGQIGNARHCQIAELAALLIFCCTVRATDEGEIHIDYESEHLDVTEKYVTLLKKLFHISPEIIVKPDLRRRKKEVYQVKITDRKLAITILQLVRFLSDSEDIAEDVPLVHQVILNRSCCRRAFLRGAFLAAGSVSDPEKSYHFEIVCGEAKLSDQLCELMVELGIDARRVQRQKYEITYVKGSEQIADLLGMMEARVMMLQYENSRIINEVRGNINRKVNCETANINKTANAAARQIEDIELIESTMGLSKLPNGLDEMARVRLQYPTATLSELGDLINPPVGKSGVNHRLRKIGEIAERIRTQGGSIRNG</sequence>
<evidence type="ECO:0000256" key="3">
    <source>
        <dbReference type="ARBA" id="ARBA00023306"/>
    </source>
</evidence>
<dbReference type="AlphaFoldDB" id="I5AT09"/>
<gene>
    <name evidence="4" type="primary">whiA</name>
    <name evidence="8" type="ORF">EubceDRAFT1_1115</name>
</gene>
<dbReference type="InterPro" id="IPR039518">
    <property type="entry name" value="WhiA_LAGLIDADG_dom"/>
</dbReference>
<comment type="function">
    <text evidence="4">Involved in cell division and chromosome segregation.</text>
</comment>
<dbReference type="Pfam" id="PF10298">
    <property type="entry name" value="WhiA_N"/>
    <property type="match status" value="1"/>
</dbReference>
<dbReference type="OrthoDB" id="401278at2"/>
<dbReference type="NCBIfam" id="TIGR00647">
    <property type="entry name" value="DNA_bind_WhiA"/>
    <property type="match status" value="1"/>
</dbReference>
<dbReference type="InterPro" id="IPR018478">
    <property type="entry name" value="Sporu_reg_WhiA_N_dom"/>
</dbReference>
<organism evidence="8 9">
    <name type="scientific">Eubacterium cellulosolvens (strain ATCC 43171 / JCM 9499 / 6)</name>
    <name type="common">Cillobacterium cellulosolvens</name>
    <dbReference type="NCBI Taxonomy" id="633697"/>
    <lineage>
        <taxon>Bacteria</taxon>
        <taxon>Bacillati</taxon>
        <taxon>Bacillota</taxon>
        <taxon>Clostridia</taxon>
        <taxon>Eubacteriales</taxon>
        <taxon>Eubacteriaceae</taxon>
        <taxon>Eubacterium</taxon>
    </lineage>
</organism>
<dbReference type="SUPFAM" id="SSF55608">
    <property type="entry name" value="Homing endonucleases"/>
    <property type="match status" value="1"/>
</dbReference>
<dbReference type="GO" id="GO:0003677">
    <property type="term" value="F:DNA binding"/>
    <property type="evidence" value="ECO:0007669"/>
    <property type="project" value="UniProtKB-UniRule"/>
</dbReference>
<feature type="domain" description="Sporulation regulator WhiA C-terminal" evidence="5">
    <location>
        <begin position="226"/>
        <end position="309"/>
    </location>
</feature>
<keyword evidence="9" id="KW-1185">Reference proteome</keyword>
<proteinExistence type="inferred from homology"/>
<evidence type="ECO:0000256" key="4">
    <source>
        <dbReference type="HAMAP-Rule" id="MF_01420"/>
    </source>
</evidence>